<organism evidence="2">
    <name type="scientific">marine sediment metagenome</name>
    <dbReference type="NCBI Taxonomy" id="412755"/>
    <lineage>
        <taxon>unclassified sequences</taxon>
        <taxon>metagenomes</taxon>
        <taxon>ecological metagenomes</taxon>
    </lineage>
</organism>
<name>X1SA69_9ZZZZ</name>
<accession>X1SA69</accession>
<proteinExistence type="predicted"/>
<dbReference type="AlphaFoldDB" id="X1SA69"/>
<protein>
    <submittedName>
        <fullName evidence="2">Uncharacterized protein</fullName>
    </submittedName>
</protein>
<comment type="caution">
    <text evidence="2">The sequence shown here is derived from an EMBL/GenBank/DDBJ whole genome shotgun (WGS) entry which is preliminary data.</text>
</comment>
<reference evidence="2" key="1">
    <citation type="journal article" date="2014" name="Front. Microbiol.">
        <title>High frequency of phylogenetically diverse reductive dehalogenase-homologous genes in deep subseafloor sedimentary metagenomes.</title>
        <authorList>
            <person name="Kawai M."/>
            <person name="Futagami T."/>
            <person name="Toyoda A."/>
            <person name="Takaki Y."/>
            <person name="Nishi S."/>
            <person name="Hori S."/>
            <person name="Arai W."/>
            <person name="Tsubouchi T."/>
            <person name="Morono Y."/>
            <person name="Uchiyama I."/>
            <person name="Ito T."/>
            <person name="Fujiyama A."/>
            <person name="Inagaki F."/>
            <person name="Takami H."/>
        </authorList>
    </citation>
    <scope>NUCLEOTIDE SEQUENCE</scope>
    <source>
        <strain evidence="2">Expedition CK06-06</strain>
    </source>
</reference>
<dbReference type="EMBL" id="BARW01000448">
    <property type="protein sequence ID" value="GAI64669.1"/>
    <property type="molecule type" value="Genomic_DNA"/>
</dbReference>
<evidence type="ECO:0000256" key="1">
    <source>
        <dbReference type="SAM" id="MobiDB-lite"/>
    </source>
</evidence>
<sequence>MSNKNPSTRVITIPAQFLPLIEKERERRGCFSQHECMGHILKEYFGTKGIKQPDQDNPDQVIKGEKIHA</sequence>
<gene>
    <name evidence="2" type="ORF">S12H4_01999</name>
</gene>
<feature type="region of interest" description="Disordered" evidence="1">
    <location>
        <begin position="48"/>
        <end position="69"/>
    </location>
</feature>
<evidence type="ECO:0000313" key="2">
    <source>
        <dbReference type="EMBL" id="GAI64669.1"/>
    </source>
</evidence>